<dbReference type="RefSeq" id="WP_141650476.1">
    <property type="nucleotide sequence ID" value="NZ_CCVW01000003.1"/>
</dbReference>
<keyword evidence="1" id="KW-0378">Hydrolase</keyword>
<dbReference type="eggNOG" id="ENOG5032NK0">
    <property type="taxonomic scope" value="Bacteria"/>
</dbReference>
<gene>
    <name evidence="1" type="ORF">BN59_02579</name>
</gene>
<organism evidence="1 2">
    <name type="scientific">Legionella massiliensis</name>
    <dbReference type="NCBI Taxonomy" id="1034943"/>
    <lineage>
        <taxon>Bacteria</taxon>
        <taxon>Pseudomonadati</taxon>
        <taxon>Pseudomonadota</taxon>
        <taxon>Gammaproteobacteria</taxon>
        <taxon>Legionellales</taxon>
        <taxon>Legionellaceae</taxon>
        <taxon>Legionella</taxon>
    </lineage>
</organism>
<proteinExistence type="predicted"/>
<dbReference type="Gene3D" id="3.40.50.1820">
    <property type="entry name" value="alpha/beta hydrolase"/>
    <property type="match status" value="1"/>
</dbReference>
<dbReference type="GO" id="GO:0016787">
    <property type="term" value="F:hydrolase activity"/>
    <property type="evidence" value="ECO:0007669"/>
    <property type="project" value="UniProtKB-KW"/>
</dbReference>
<protein>
    <submittedName>
        <fullName evidence="1">Alpha/beta hydrolase family protein</fullName>
    </submittedName>
</protein>
<sequence length="452" mass="50707">MPTKKPVLTKSRKRTAIIYYQGKGWSQSHAVERMGNKGMWTTTGEYAKVDPEKRVALLIHPRSAWLYPEIDEVDRHTSSGHNSRVKYSQHQIIITKPSPTQSPLSDEKPLYPLDETGSIQHYEIHSDKASLGQSTDIAAHKKKYDSLMANKPNTEDVILYGVSRGGAATFAALATHKEHYKNVALCVLEGPPASVRSIFKAPGKSSETSRSLFRSILSGLGKFIYNLFASLFLGSEHKTGKEHQAAGYIKDFPHHIPLIIISSQNDSVVPHHIASKLARDVAVQRQIAIETGVEDVAPVHFLQLDNADHDNYMSLDKYPEDARRYQNFIHAAYRRYGGDYVDSYANDGQSELELSELVRGPLKTQIQFQGLFKEAKPDPDKRKKLREDAFISLQTDESLTDLSISEEARVKNLLATLPVYNKHRSNSLLGGFGKTNTQKKMEDFLSNTTFNP</sequence>
<name>A0A078L2E0_9GAMM</name>
<dbReference type="InterPro" id="IPR029058">
    <property type="entry name" value="AB_hydrolase_fold"/>
</dbReference>
<evidence type="ECO:0000313" key="1">
    <source>
        <dbReference type="EMBL" id="CDZ78269.1"/>
    </source>
</evidence>
<accession>A0A078L2E0</accession>
<dbReference type="SUPFAM" id="SSF53474">
    <property type="entry name" value="alpha/beta-Hydrolases"/>
    <property type="match status" value="1"/>
</dbReference>
<dbReference type="STRING" id="1034943.BN59_02579"/>
<dbReference type="EMBL" id="CCSB01000003">
    <property type="protein sequence ID" value="CDZ78269.1"/>
    <property type="molecule type" value="Genomic_DNA"/>
</dbReference>
<reference evidence="1 2" key="1">
    <citation type="submission" date="2014-06" db="EMBL/GenBank/DDBJ databases">
        <authorList>
            <person name="Urmite Genomes Urmite Genomes"/>
        </authorList>
    </citation>
    <scope>NUCLEOTIDE SEQUENCE [LARGE SCALE GENOMIC DNA]</scope>
</reference>
<dbReference type="AlphaFoldDB" id="A0A078L2E0"/>
<evidence type="ECO:0000313" key="2">
    <source>
        <dbReference type="Proteomes" id="UP000044071"/>
    </source>
</evidence>
<keyword evidence="2" id="KW-1185">Reference proteome</keyword>
<dbReference type="Proteomes" id="UP000044071">
    <property type="component" value="Unassembled WGS sequence"/>
</dbReference>